<sequence length="89" mass="9860">MPTMMNSSIFDPVSAQVGGDADMDGIAQTITADDINTVLMSARPVDQRLYVLRSMRDELEDRSHADFGNDMQPLIDQIDGAIDQLSRQM</sequence>
<dbReference type="EMBL" id="JAOVZQ010000001">
    <property type="protein sequence ID" value="MCY0095544.1"/>
    <property type="molecule type" value="Genomic_DNA"/>
</dbReference>
<comment type="caution">
    <text evidence="1">The sequence shown here is derived from an EMBL/GenBank/DDBJ whole genome shotgun (WGS) entry which is preliminary data.</text>
</comment>
<proteinExistence type="predicted"/>
<evidence type="ECO:0000313" key="2">
    <source>
        <dbReference type="Proteomes" id="UP001081283"/>
    </source>
</evidence>
<reference evidence="1" key="1">
    <citation type="submission" date="2022-10" db="EMBL/GenBank/DDBJ databases">
        <title>Hoeflea sp. J2-29, isolated from marine algae.</title>
        <authorList>
            <person name="Kristyanto S."/>
            <person name="Kim J.M."/>
            <person name="Jeon C.O."/>
        </authorList>
    </citation>
    <scope>NUCLEOTIDE SEQUENCE</scope>
    <source>
        <strain evidence="1">J2-29</strain>
    </source>
</reference>
<name>A0ABT3YI13_9HYPH</name>
<accession>A0ABT3YI13</accession>
<dbReference type="Proteomes" id="UP001081283">
    <property type="component" value="Unassembled WGS sequence"/>
</dbReference>
<protein>
    <submittedName>
        <fullName evidence="1">Uncharacterized protein</fullName>
    </submittedName>
</protein>
<evidence type="ECO:0000313" key="1">
    <source>
        <dbReference type="EMBL" id="MCY0095544.1"/>
    </source>
</evidence>
<dbReference type="RefSeq" id="WP_267613425.1">
    <property type="nucleotide sequence ID" value="NZ_JAOVZQ010000001.1"/>
</dbReference>
<keyword evidence="2" id="KW-1185">Reference proteome</keyword>
<gene>
    <name evidence="1" type="ORF">OEG82_16195</name>
</gene>
<organism evidence="1 2">
    <name type="scientific">Hoeflea ulvae</name>
    <dbReference type="NCBI Taxonomy" id="2983764"/>
    <lineage>
        <taxon>Bacteria</taxon>
        <taxon>Pseudomonadati</taxon>
        <taxon>Pseudomonadota</taxon>
        <taxon>Alphaproteobacteria</taxon>
        <taxon>Hyphomicrobiales</taxon>
        <taxon>Rhizobiaceae</taxon>
        <taxon>Hoeflea</taxon>
    </lineage>
</organism>